<dbReference type="FunFam" id="3.40.50.300:FF:000011">
    <property type="entry name" value="Putative ABC transporter ATP-binding component"/>
    <property type="match status" value="1"/>
</dbReference>
<name>A0A6J4UEM7_9BACT</name>
<organism evidence="4">
    <name type="scientific">uncultured Thermomicrobiales bacterium</name>
    <dbReference type="NCBI Taxonomy" id="1645740"/>
    <lineage>
        <taxon>Bacteria</taxon>
        <taxon>Pseudomonadati</taxon>
        <taxon>Thermomicrobiota</taxon>
        <taxon>Thermomicrobia</taxon>
        <taxon>Thermomicrobiales</taxon>
        <taxon>environmental samples</taxon>
    </lineage>
</organism>
<evidence type="ECO:0000313" key="4">
    <source>
        <dbReference type="EMBL" id="CAA9547126.1"/>
    </source>
</evidence>
<evidence type="ECO:0000259" key="3">
    <source>
        <dbReference type="PROSITE" id="PS50893"/>
    </source>
</evidence>
<dbReference type="CDD" id="cd03221">
    <property type="entry name" value="ABCF_EF-3"/>
    <property type="match status" value="2"/>
</dbReference>
<evidence type="ECO:0000256" key="2">
    <source>
        <dbReference type="ARBA" id="ARBA00022840"/>
    </source>
</evidence>
<protein>
    <recommendedName>
        <fullName evidence="3">ABC transporter domain-containing protein</fullName>
    </recommendedName>
</protein>
<dbReference type="Gene3D" id="3.40.50.300">
    <property type="entry name" value="P-loop containing nucleotide triphosphate hydrolases"/>
    <property type="match status" value="2"/>
</dbReference>
<dbReference type="GO" id="GO:0005524">
    <property type="term" value="F:ATP binding"/>
    <property type="evidence" value="ECO:0007669"/>
    <property type="project" value="UniProtKB-KW"/>
</dbReference>
<dbReference type="InterPro" id="IPR051309">
    <property type="entry name" value="ABCF_ATPase"/>
</dbReference>
<dbReference type="PANTHER" id="PTHR42855">
    <property type="entry name" value="ABC TRANSPORTER ATP-BINDING SUBUNIT"/>
    <property type="match status" value="1"/>
</dbReference>
<sequence>MLTVSDLTKRHGDRLVLDHVSFSLQAGHRLGLVGPNGAGKSTLLSLIAGSNTPDAGAISLAPGVRVGYLRQGFADLPEGTLADLVGQVSDRLGALLDAEARVGDAAARIADGDPTDASVAIAAYEATIDDLEARGGFAATEEVTILLATLGLAGVPLSARLGTLSGGQKTRAGLAAILADRPDLLLLDEPTNHLDDNAIAWLEAFLAAYRGGVLVVSHDRAFLDRTVTGILELDDTIHRLSAYPGGYSDYAAAKRSDAAVRADAYERQQRRIAEIERDMRSVAARARRTEGATQHDFYRGRAKKVARTSKVRERKLERLIVSEERVDKPARRWGLAVDFGERTDGSRDVVVASDVYVRFGEQAVLEGVDLHVRFGDRIALIGPNGGGKSTLLKVLGGDLLPSAGRVQVGPDVVIGRYAQELETVDPARTVLEQARAVAPVSETDARSFLHRYLFGGEAVFRLGRELSYGERARLALALLDLRGATFLLLDEPLNHLDLPSREGFEQALAAFPGTALVVLHDRYAVERLANRVLELRDGRVREKG</sequence>
<dbReference type="InterPro" id="IPR032781">
    <property type="entry name" value="ABC_tran_Xtn"/>
</dbReference>
<dbReference type="GO" id="GO:0016887">
    <property type="term" value="F:ATP hydrolysis activity"/>
    <property type="evidence" value="ECO:0007669"/>
    <property type="project" value="InterPro"/>
</dbReference>
<dbReference type="Pfam" id="PF12848">
    <property type="entry name" value="ABC_tran_Xtn"/>
    <property type="match status" value="1"/>
</dbReference>
<dbReference type="InterPro" id="IPR027417">
    <property type="entry name" value="P-loop_NTPase"/>
</dbReference>
<proteinExistence type="predicted"/>
<feature type="domain" description="ABC transporter" evidence="3">
    <location>
        <begin position="350"/>
        <end position="544"/>
    </location>
</feature>
<dbReference type="InterPro" id="IPR017871">
    <property type="entry name" value="ABC_transporter-like_CS"/>
</dbReference>
<keyword evidence="1" id="KW-0547">Nucleotide-binding</keyword>
<dbReference type="PROSITE" id="PS00211">
    <property type="entry name" value="ABC_TRANSPORTER_1"/>
    <property type="match status" value="1"/>
</dbReference>
<reference evidence="4" key="1">
    <citation type="submission" date="2020-02" db="EMBL/GenBank/DDBJ databases">
        <authorList>
            <person name="Meier V. D."/>
        </authorList>
    </citation>
    <scope>NUCLEOTIDE SEQUENCE</scope>
    <source>
        <strain evidence="4">AVDCRST_MAG19</strain>
    </source>
</reference>
<dbReference type="PANTHER" id="PTHR42855:SF2">
    <property type="entry name" value="DRUG RESISTANCE ABC TRANSPORTER,ATP-BINDING PROTEIN"/>
    <property type="match status" value="1"/>
</dbReference>
<evidence type="ECO:0000256" key="1">
    <source>
        <dbReference type="ARBA" id="ARBA00022741"/>
    </source>
</evidence>
<dbReference type="AlphaFoldDB" id="A0A6J4UEM7"/>
<accession>A0A6J4UEM7</accession>
<dbReference type="SMART" id="SM00382">
    <property type="entry name" value="AAA"/>
    <property type="match status" value="2"/>
</dbReference>
<gene>
    <name evidence="4" type="ORF">AVDCRST_MAG19-460</name>
</gene>
<dbReference type="InterPro" id="IPR003593">
    <property type="entry name" value="AAA+_ATPase"/>
</dbReference>
<keyword evidence="2" id="KW-0067">ATP-binding</keyword>
<feature type="domain" description="ABC transporter" evidence="3">
    <location>
        <begin position="2"/>
        <end position="260"/>
    </location>
</feature>
<dbReference type="InterPro" id="IPR003439">
    <property type="entry name" value="ABC_transporter-like_ATP-bd"/>
</dbReference>
<dbReference type="SUPFAM" id="SSF52540">
    <property type="entry name" value="P-loop containing nucleoside triphosphate hydrolases"/>
    <property type="match status" value="2"/>
</dbReference>
<dbReference type="EMBL" id="CADCWL010000019">
    <property type="protein sequence ID" value="CAA9547126.1"/>
    <property type="molecule type" value="Genomic_DNA"/>
</dbReference>
<dbReference type="Pfam" id="PF00005">
    <property type="entry name" value="ABC_tran"/>
    <property type="match status" value="2"/>
</dbReference>
<dbReference type="PROSITE" id="PS50893">
    <property type="entry name" value="ABC_TRANSPORTER_2"/>
    <property type="match status" value="2"/>
</dbReference>